<dbReference type="EMBL" id="DTBD01000013">
    <property type="protein sequence ID" value="HGQ63984.1"/>
    <property type="molecule type" value="Genomic_DNA"/>
</dbReference>
<name>A0A7C4JIS6_9CREN</name>
<reference evidence="2" key="1">
    <citation type="journal article" date="2020" name="mSystems">
        <title>Genome- and Community-Level Interaction Insights into Carbon Utilization and Element Cycling Functions of Hydrothermarchaeota in Hydrothermal Sediment.</title>
        <authorList>
            <person name="Zhou Z."/>
            <person name="Liu Y."/>
            <person name="Xu W."/>
            <person name="Pan J."/>
            <person name="Luo Z.H."/>
            <person name="Li M."/>
        </authorList>
    </citation>
    <scope>NUCLEOTIDE SEQUENCE [LARGE SCALE GENOMIC DNA]</scope>
    <source>
        <strain evidence="2">SpSt-637</strain>
        <strain evidence="1">SpSt-667</strain>
    </source>
</reference>
<evidence type="ECO:0000313" key="2">
    <source>
        <dbReference type="EMBL" id="HGQ63984.1"/>
    </source>
</evidence>
<dbReference type="EMBL" id="DTCK01000013">
    <property type="protein sequence ID" value="HGQ35514.1"/>
    <property type="molecule type" value="Genomic_DNA"/>
</dbReference>
<accession>A0A7C4JIS6</accession>
<gene>
    <name evidence="2" type="ORF">ENU08_01915</name>
    <name evidence="1" type="ORF">ENU41_02395</name>
</gene>
<organism evidence="2">
    <name type="scientific">Ignisphaera aggregans</name>
    <dbReference type="NCBI Taxonomy" id="334771"/>
    <lineage>
        <taxon>Archaea</taxon>
        <taxon>Thermoproteota</taxon>
        <taxon>Thermoprotei</taxon>
        <taxon>Desulfurococcales</taxon>
        <taxon>Desulfurococcaceae</taxon>
        <taxon>Ignisphaera</taxon>
    </lineage>
</organism>
<proteinExistence type="predicted"/>
<sequence>MHKIMFEVYVKGVPSEVECLNRLHEYLESLSRCFGSSTTYACVYKDILIKVVPKVEEAQKRSTTLTHIFEPLQQVLSIVITLEGESVSNLAEISELIYGFAKNCGLMLKLIG</sequence>
<evidence type="ECO:0000313" key="1">
    <source>
        <dbReference type="EMBL" id="HGQ35514.1"/>
    </source>
</evidence>
<comment type="caution">
    <text evidence="2">The sequence shown here is derived from an EMBL/GenBank/DDBJ whole genome shotgun (WGS) entry which is preliminary data.</text>
</comment>
<protein>
    <submittedName>
        <fullName evidence="2">Uncharacterized protein</fullName>
    </submittedName>
</protein>
<dbReference type="AlphaFoldDB" id="A0A7C4JIS6"/>